<dbReference type="PANTHER" id="PTHR48022:SF78">
    <property type="entry name" value="MONOSACCHARIDE TRANSPORTER, PUTATIVE (AFU_ORTHOLOGUE AFUA_2G02110)-RELATED"/>
    <property type="match status" value="1"/>
</dbReference>
<dbReference type="InterPro" id="IPR020846">
    <property type="entry name" value="MFS_dom"/>
</dbReference>
<dbReference type="PRINTS" id="PR00171">
    <property type="entry name" value="SUGRTRNSPORT"/>
</dbReference>
<keyword evidence="5 8" id="KW-1133">Transmembrane helix</keyword>
<dbReference type="SUPFAM" id="SSF103473">
    <property type="entry name" value="MFS general substrate transporter"/>
    <property type="match status" value="1"/>
</dbReference>
<evidence type="ECO:0000256" key="1">
    <source>
        <dbReference type="ARBA" id="ARBA00004141"/>
    </source>
</evidence>
<organism evidence="10 11">
    <name type="scientific">Penicillium citrinum</name>
    <dbReference type="NCBI Taxonomy" id="5077"/>
    <lineage>
        <taxon>Eukaryota</taxon>
        <taxon>Fungi</taxon>
        <taxon>Dikarya</taxon>
        <taxon>Ascomycota</taxon>
        <taxon>Pezizomycotina</taxon>
        <taxon>Eurotiomycetes</taxon>
        <taxon>Eurotiomycetidae</taxon>
        <taxon>Eurotiales</taxon>
        <taxon>Aspergillaceae</taxon>
        <taxon>Penicillium</taxon>
    </lineage>
</organism>
<feature type="transmembrane region" description="Helical" evidence="8">
    <location>
        <begin position="165"/>
        <end position="185"/>
    </location>
</feature>
<dbReference type="PROSITE" id="PS50850">
    <property type="entry name" value="MFS"/>
    <property type="match status" value="1"/>
</dbReference>
<reference evidence="10" key="1">
    <citation type="submission" date="2022-11" db="EMBL/GenBank/DDBJ databases">
        <authorList>
            <person name="Petersen C."/>
        </authorList>
    </citation>
    <scope>NUCLEOTIDE SEQUENCE</scope>
    <source>
        <strain evidence="10">IBT 23319</strain>
    </source>
</reference>
<evidence type="ECO:0000259" key="9">
    <source>
        <dbReference type="PROSITE" id="PS50850"/>
    </source>
</evidence>
<name>A0A9W9TV21_PENCI</name>
<keyword evidence="6 8" id="KW-0472">Membrane</keyword>
<evidence type="ECO:0000313" key="10">
    <source>
        <dbReference type="EMBL" id="KAJ5242527.1"/>
    </source>
</evidence>
<feature type="transmembrane region" description="Helical" evidence="8">
    <location>
        <begin position="394"/>
        <end position="415"/>
    </location>
</feature>
<evidence type="ECO:0000256" key="6">
    <source>
        <dbReference type="ARBA" id="ARBA00023136"/>
    </source>
</evidence>
<evidence type="ECO:0000256" key="4">
    <source>
        <dbReference type="ARBA" id="ARBA00022692"/>
    </source>
</evidence>
<dbReference type="InterPro" id="IPR050360">
    <property type="entry name" value="MFS_Sugar_Transporters"/>
</dbReference>
<accession>A0A9W9TV21</accession>
<dbReference type="InterPro" id="IPR003663">
    <property type="entry name" value="Sugar/inositol_transpt"/>
</dbReference>
<protein>
    <recommendedName>
        <fullName evidence="9">Major facilitator superfamily (MFS) profile domain-containing protein</fullName>
    </recommendedName>
</protein>
<dbReference type="GeneID" id="81378941"/>
<feature type="transmembrane region" description="Helical" evidence="8">
    <location>
        <begin position="20"/>
        <end position="38"/>
    </location>
</feature>
<dbReference type="EMBL" id="JAPQKT010000001">
    <property type="protein sequence ID" value="KAJ5242527.1"/>
    <property type="molecule type" value="Genomic_DNA"/>
</dbReference>
<reference evidence="10" key="2">
    <citation type="journal article" date="2023" name="IMA Fungus">
        <title>Comparative genomic study of the Penicillium genus elucidates a diverse pangenome and 15 lateral gene transfer events.</title>
        <authorList>
            <person name="Petersen C."/>
            <person name="Sorensen T."/>
            <person name="Nielsen M.R."/>
            <person name="Sondergaard T.E."/>
            <person name="Sorensen J.L."/>
            <person name="Fitzpatrick D.A."/>
            <person name="Frisvad J.C."/>
            <person name="Nielsen K.L."/>
        </authorList>
    </citation>
    <scope>NUCLEOTIDE SEQUENCE</scope>
    <source>
        <strain evidence="10">IBT 23319</strain>
    </source>
</reference>
<dbReference type="FunFam" id="1.20.1250.20:FF:000090">
    <property type="entry name" value="MFS sugar transporter, putative"/>
    <property type="match status" value="1"/>
</dbReference>
<dbReference type="NCBIfam" id="TIGR00879">
    <property type="entry name" value="SP"/>
    <property type="match status" value="1"/>
</dbReference>
<feature type="transmembrane region" description="Helical" evidence="8">
    <location>
        <begin position="463"/>
        <end position="482"/>
    </location>
</feature>
<evidence type="ECO:0000256" key="5">
    <source>
        <dbReference type="ARBA" id="ARBA00022989"/>
    </source>
</evidence>
<dbReference type="GO" id="GO:0005351">
    <property type="term" value="F:carbohydrate:proton symporter activity"/>
    <property type="evidence" value="ECO:0007669"/>
    <property type="project" value="TreeGrafter"/>
</dbReference>
<dbReference type="RefSeq" id="XP_056505531.1">
    <property type="nucleotide sequence ID" value="XM_056639774.1"/>
</dbReference>
<dbReference type="AlphaFoldDB" id="A0A9W9TV21"/>
<evidence type="ECO:0000256" key="2">
    <source>
        <dbReference type="ARBA" id="ARBA00010992"/>
    </source>
</evidence>
<feature type="transmembrane region" description="Helical" evidence="8">
    <location>
        <begin position="340"/>
        <end position="357"/>
    </location>
</feature>
<comment type="caution">
    <text evidence="10">The sequence shown here is derived from an EMBL/GenBank/DDBJ whole genome shotgun (WGS) entry which is preliminary data.</text>
</comment>
<dbReference type="GO" id="GO:0016020">
    <property type="term" value="C:membrane"/>
    <property type="evidence" value="ECO:0007669"/>
    <property type="project" value="UniProtKB-SubCell"/>
</dbReference>
<feature type="transmembrane region" description="Helical" evidence="8">
    <location>
        <begin position="435"/>
        <end position="456"/>
    </location>
</feature>
<dbReference type="Gene3D" id="1.20.1250.20">
    <property type="entry name" value="MFS general substrate transporter like domains"/>
    <property type="match status" value="1"/>
</dbReference>
<comment type="similarity">
    <text evidence="2 7">Belongs to the major facilitator superfamily. Sugar transporter (TC 2.A.1.1) family.</text>
</comment>
<evidence type="ECO:0000313" key="11">
    <source>
        <dbReference type="Proteomes" id="UP001147733"/>
    </source>
</evidence>
<keyword evidence="3 7" id="KW-0813">Transport</keyword>
<dbReference type="PANTHER" id="PTHR48022">
    <property type="entry name" value="PLASTIDIC GLUCOSE TRANSPORTER 4"/>
    <property type="match status" value="1"/>
</dbReference>
<dbReference type="Proteomes" id="UP001147733">
    <property type="component" value="Unassembled WGS sequence"/>
</dbReference>
<sequence length="575" mass="63972">MAYDGPLSKYNVAGRLYKQSLLNSIILVAGTSIFFFGYDQGLMGGVNTNRSYAELMQFGYYDDQSGNVIVTKPLLQGSLVAVYYLPGTLFGCFFGGWLGDRHGRIPTIGVGAIWSVIGACLQCSAQNANWMYCARVFNGIGTGILNAITPVWVTETVGHTSRGQFIALEFTLNIFGVVVAYWLEFGTSKYFDPLSSFIWRFPVAFQIVPLIMLSLVIWFMPESPRWLVKVGRDQEARYILERLRGADDEHDGLAGCEFQDIININNMEKDTSKQQGYFQMFFGIGSGKLHTARRVQLVIWLQILQEWIGIAGITIYGPTIFQLAGISLKDRLWVTGLNNITYMFATLICVFTVDRIGRRWTLYWGAIGQGICMFIAGGLARATIEASPGSRSGVGAAATVFVFLYTMIFGATWLTVPWLYPAEIFPLQVRARGNAWGVVGWSIGNGWTVLLLPTIFKRLNEKTLYIFGGVNFLSILIVWALYPESNQRTLEEMDLVFASDKIWNWEAEKTFARLKAEHPELTQAEKSVSDSVEAEKGALQPLGDVSTLEDGHSFGSLKVPKPKAGACEETCVEHV</sequence>
<dbReference type="InterPro" id="IPR005828">
    <property type="entry name" value="MFS_sugar_transport-like"/>
</dbReference>
<feature type="domain" description="Major facilitator superfamily (MFS) profile" evidence="9">
    <location>
        <begin position="25"/>
        <end position="486"/>
    </location>
</feature>
<keyword evidence="11" id="KW-1185">Reference proteome</keyword>
<feature type="transmembrane region" description="Helical" evidence="8">
    <location>
        <begin position="81"/>
        <end position="99"/>
    </location>
</feature>
<gene>
    <name evidence="10" type="ORF">N7469_000854</name>
</gene>
<evidence type="ECO:0000256" key="3">
    <source>
        <dbReference type="ARBA" id="ARBA00022448"/>
    </source>
</evidence>
<dbReference type="OrthoDB" id="2544694at2759"/>
<feature type="transmembrane region" description="Helical" evidence="8">
    <location>
        <begin position="197"/>
        <end position="220"/>
    </location>
</feature>
<evidence type="ECO:0000256" key="7">
    <source>
        <dbReference type="RuleBase" id="RU003346"/>
    </source>
</evidence>
<comment type="subcellular location">
    <subcellularLocation>
        <location evidence="1">Membrane</location>
        <topology evidence="1">Multi-pass membrane protein</topology>
    </subcellularLocation>
</comment>
<dbReference type="Pfam" id="PF00083">
    <property type="entry name" value="Sugar_tr"/>
    <property type="match status" value="1"/>
</dbReference>
<feature type="transmembrane region" description="Helical" evidence="8">
    <location>
        <begin position="363"/>
        <end position="382"/>
    </location>
</feature>
<keyword evidence="4 8" id="KW-0812">Transmembrane</keyword>
<proteinExistence type="inferred from homology"/>
<dbReference type="InterPro" id="IPR036259">
    <property type="entry name" value="MFS_trans_sf"/>
</dbReference>
<evidence type="ECO:0000256" key="8">
    <source>
        <dbReference type="SAM" id="Phobius"/>
    </source>
</evidence>